<evidence type="ECO:0000313" key="3">
    <source>
        <dbReference type="Proteomes" id="UP001501367"/>
    </source>
</evidence>
<dbReference type="RefSeq" id="WP_278020302.1">
    <property type="nucleotide sequence ID" value="NZ_BAABDT010000007.1"/>
</dbReference>
<reference evidence="3" key="1">
    <citation type="journal article" date="2019" name="Int. J. Syst. Evol. Microbiol.">
        <title>The Global Catalogue of Microorganisms (GCM) 10K type strain sequencing project: providing services to taxonomists for standard genome sequencing and annotation.</title>
        <authorList>
            <consortium name="The Broad Institute Genomics Platform"/>
            <consortium name="The Broad Institute Genome Sequencing Center for Infectious Disease"/>
            <person name="Wu L."/>
            <person name="Ma J."/>
        </authorList>
    </citation>
    <scope>NUCLEOTIDE SEQUENCE [LARGE SCALE GENOMIC DNA]</scope>
    <source>
        <strain evidence="3">JCM 17336</strain>
    </source>
</reference>
<protein>
    <recommendedName>
        <fullName evidence="4">Lipocalin-like domain-containing protein</fullName>
    </recommendedName>
</protein>
<gene>
    <name evidence="2" type="ORF">GCM10022422_44680</name>
</gene>
<accession>A0ABP7G3V8</accession>
<comment type="caution">
    <text evidence="2">The sequence shown here is derived from an EMBL/GenBank/DDBJ whole genome shotgun (WGS) entry which is preliminary data.</text>
</comment>
<name>A0ABP7G3V8_9FLAO</name>
<feature type="chain" id="PRO_5045352571" description="Lipocalin-like domain-containing protein" evidence="1">
    <location>
        <begin position="20"/>
        <end position="138"/>
    </location>
</feature>
<organism evidence="2 3">
    <name type="scientific">Flavobacterium ginsengisoli</name>
    <dbReference type="NCBI Taxonomy" id="871694"/>
    <lineage>
        <taxon>Bacteria</taxon>
        <taxon>Pseudomonadati</taxon>
        <taxon>Bacteroidota</taxon>
        <taxon>Flavobacteriia</taxon>
        <taxon>Flavobacteriales</taxon>
        <taxon>Flavobacteriaceae</taxon>
        <taxon>Flavobacterium</taxon>
    </lineage>
</organism>
<dbReference type="Proteomes" id="UP001501367">
    <property type="component" value="Unassembled WGS sequence"/>
</dbReference>
<sequence>MKLKLIFGLLLSIMFLPLASCDSDKNGPNIEGKWDDNIKLSQKTANFSSESNSVTITSEYDGWWLNGIALNKVGVDLSNINKISKDFVVTNSEFQVERKDGKTIIITMNKNATNAERVLSISLQNGDFFNSINVVQAK</sequence>
<dbReference type="EMBL" id="BAABDT010000007">
    <property type="protein sequence ID" value="GAA3753752.1"/>
    <property type="molecule type" value="Genomic_DNA"/>
</dbReference>
<keyword evidence="1" id="KW-0732">Signal</keyword>
<keyword evidence="3" id="KW-1185">Reference proteome</keyword>
<evidence type="ECO:0000313" key="2">
    <source>
        <dbReference type="EMBL" id="GAA3753752.1"/>
    </source>
</evidence>
<proteinExistence type="predicted"/>
<evidence type="ECO:0008006" key="4">
    <source>
        <dbReference type="Google" id="ProtNLM"/>
    </source>
</evidence>
<evidence type="ECO:0000256" key="1">
    <source>
        <dbReference type="SAM" id="SignalP"/>
    </source>
</evidence>
<feature type="signal peptide" evidence="1">
    <location>
        <begin position="1"/>
        <end position="19"/>
    </location>
</feature>